<dbReference type="PANTHER" id="PTHR33939:SF1">
    <property type="entry name" value="DUF4371 DOMAIN-CONTAINING PROTEIN"/>
    <property type="match status" value="1"/>
</dbReference>
<organism evidence="2 3">
    <name type="scientific">Aphis craccivora</name>
    <name type="common">Cowpea aphid</name>
    <dbReference type="NCBI Taxonomy" id="307492"/>
    <lineage>
        <taxon>Eukaryota</taxon>
        <taxon>Metazoa</taxon>
        <taxon>Ecdysozoa</taxon>
        <taxon>Arthropoda</taxon>
        <taxon>Hexapoda</taxon>
        <taxon>Insecta</taxon>
        <taxon>Pterygota</taxon>
        <taxon>Neoptera</taxon>
        <taxon>Paraneoptera</taxon>
        <taxon>Hemiptera</taxon>
        <taxon>Sternorrhyncha</taxon>
        <taxon>Aphidomorpha</taxon>
        <taxon>Aphidoidea</taxon>
        <taxon>Aphididae</taxon>
        <taxon>Aphidini</taxon>
        <taxon>Aphis</taxon>
        <taxon>Aphis</taxon>
    </lineage>
</organism>
<dbReference type="AlphaFoldDB" id="A0A6G0ZC26"/>
<gene>
    <name evidence="2" type="ORF">FWK35_00014617</name>
</gene>
<sequence>CNDGRKFLMERNDIVALRCKFLREICTLRKAKDDRPIVYIDETWVNQNHSRSMIWQNECSTEGLKVPTGKGGRLIVCHAGCSRYGFIQGSKLVFRSNTGNTADYHSQMNAEVFQKWFIELLNNLEEPSVIVMDNASYHSTLAENYPKSNWRKADVQKWLTEKNIEFSPLETLPELHQKIKALIPREKQYLLDQIALENGHEVIRLPPYHCQYNPIELIWAQVKSRVAKNNNTFKMVDIERLTHEALDAVTKEDWEKCVRHAEQLQELDNQKEILRDTLMEPIILTIMPDDSDFSDEESDTEELE</sequence>
<dbReference type="OrthoDB" id="6618660at2759"/>
<comment type="caution">
    <text evidence="2">The sequence shown here is derived from an EMBL/GenBank/DDBJ whole genome shotgun (WGS) entry which is preliminary data.</text>
</comment>
<dbReference type="Gene3D" id="3.30.420.10">
    <property type="entry name" value="Ribonuclease H-like superfamily/Ribonuclease H"/>
    <property type="match status" value="1"/>
</dbReference>
<accession>A0A6G0ZC26</accession>
<dbReference type="InterPro" id="IPR038717">
    <property type="entry name" value="Tc1-like_DDE_dom"/>
</dbReference>
<protein>
    <recommendedName>
        <fullName evidence="1">Tc1-like transposase DDE domain-containing protein</fullName>
    </recommendedName>
</protein>
<evidence type="ECO:0000313" key="3">
    <source>
        <dbReference type="Proteomes" id="UP000478052"/>
    </source>
</evidence>
<evidence type="ECO:0000259" key="1">
    <source>
        <dbReference type="Pfam" id="PF13358"/>
    </source>
</evidence>
<name>A0A6G0ZC26_APHCR</name>
<proteinExistence type="predicted"/>
<dbReference type="PANTHER" id="PTHR33939">
    <property type="entry name" value="PROTEIN CBG22215"/>
    <property type="match status" value="1"/>
</dbReference>
<dbReference type="GO" id="GO:0003676">
    <property type="term" value="F:nucleic acid binding"/>
    <property type="evidence" value="ECO:0007669"/>
    <property type="project" value="InterPro"/>
</dbReference>
<dbReference type="Proteomes" id="UP000478052">
    <property type="component" value="Unassembled WGS sequence"/>
</dbReference>
<feature type="non-terminal residue" evidence="2">
    <location>
        <position position="1"/>
    </location>
</feature>
<keyword evidence="3" id="KW-1185">Reference proteome</keyword>
<dbReference type="EMBL" id="VUJU01000813">
    <property type="protein sequence ID" value="KAF0768218.1"/>
    <property type="molecule type" value="Genomic_DNA"/>
</dbReference>
<dbReference type="InterPro" id="IPR036397">
    <property type="entry name" value="RNaseH_sf"/>
</dbReference>
<dbReference type="Pfam" id="PF13358">
    <property type="entry name" value="DDE_3"/>
    <property type="match status" value="1"/>
</dbReference>
<reference evidence="2 3" key="1">
    <citation type="submission" date="2019-08" db="EMBL/GenBank/DDBJ databases">
        <title>Whole genome of Aphis craccivora.</title>
        <authorList>
            <person name="Voronova N.V."/>
            <person name="Shulinski R.S."/>
            <person name="Bandarenka Y.V."/>
            <person name="Zhorov D.G."/>
            <person name="Warner D."/>
        </authorList>
    </citation>
    <scope>NUCLEOTIDE SEQUENCE [LARGE SCALE GENOMIC DNA]</scope>
    <source>
        <strain evidence="2">180601</strain>
        <tissue evidence="2">Whole Body</tissue>
    </source>
</reference>
<feature type="domain" description="Tc1-like transposase DDE" evidence="1">
    <location>
        <begin position="37"/>
        <end position="233"/>
    </location>
</feature>
<evidence type="ECO:0000313" key="2">
    <source>
        <dbReference type="EMBL" id="KAF0768218.1"/>
    </source>
</evidence>